<feature type="compositionally biased region" description="Acidic residues" evidence="1">
    <location>
        <begin position="672"/>
        <end position="685"/>
    </location>
</feature>
<keyword evidence="3" id="KW-1185">Reference proteome</keyword>
<dbReference type="Proteomes" id="UP000038045">
    <property type="component" value="Unplaced"/>
</dbReference>
<evidence type="ECO:0000256" key="1">
    <source>
        <dbReference type="SAM" id="MobiDB-lite"/>
    </source>
</evidence>
<feature type="compositionally biased region" description="Polar residues" evidence="1">
    <location>
        <begin position="588"/>
        <end position="609"/>
    </location>
</feature>
<feature type="region of interest" description="Disordered" evidence="1">
    <location>
        <begin position="636"/>
        <end position="685"/>
    </location>
</feature>
<organism evidence="3 4">
    <name type="scientific">Parastrongyloides trichosuri</name>
    <name type="common">Possum-specific nematode worm</name>
    <dbReference type="NCBI Taxonomy" id="131310"/>
    <lineage>
        <taxon>Eukaryota</taxon>
        <taxon>Metazoa</taxon>
        <taxon>Ecdysozoa</taxon>
        <taxon>Nematoda</taxon>
        <taxon>Chromadorea</taxon>
        <taxon>Rhabditida</taxon>
        <taxon>Tylenchina</taxon>
        <taxon>Panagrolaimomorpha</taxon>
        <taxon>Strongyloidoidea</taxon>
        <taxon>Strongyloididae</taxon>
        <taxon>Parastrongyloides</taxon>
    </lineage>
</organism>
<dbReference type="Gene3D" id="2.170.150.20">
    <property type="entry name" value="Peptide methionine sulfoxide reductase"/>
    <property type="match status" value="1"/>
</dbReference>
<evidence type="ECO:0000313" key="4">
    <source>
        <dbReference type="WBParaSite" id="PTRK_0000623900.1"/>
    </source>
</evidence>
<reference evidence="4" key="1">
    <citation type="submission" date="2017-02" db="UniProtKB">
        <authorList>
            <consortium name="WormBaseParasite"/>
        </authorList>
    </citation>
    <scope>IDENTIFICATION</scope>
</reference>
<feature type="region of interest" description="Disordered" evidence="1">
    <location>
        <begin position="588"/>
        <end position="617"/>
    </location>
</feature>
<dbReference type="STRING" id="131310.A0A0N4ZEQ6"/>
<sequence>MNRQPAEDESIMNWQQDVNLEKMSDTYWEKYKPLGNEELESFVCNSTDATSNNFLEADERVYRKPTNYFKSVSFDSWYNNFDKCNQFFTSQYELKDGDEVWCYKVQTSDVIPIGFEITIPYNFEEEKKYFNEDYAKKYGRFVAFRNGVNITNGSLTIGHIIAIHKSNETPYGRRMVVVRTFCYGKTEPDSFDTYVFRQYKIRNHYHYRTFYHKVLNINHYEDNDHIKKCLKCDDCYYEIARVLKGEYDIDLPIRTIVDGINRKSLEVYIGGLLPYVNNEEYKKIVQRWYFKYNTHQLIVKILCNFREIDDFSGSRNSRYHLYAREKELMKRFNIFANENAIVRSIYKCYACSADLFKVSDSECFSSEGSVLFRINPSGEIHQLRTFKNCISGKLTASGLPNPTLTYFDGYKWRFLQCSACHNFIGWRFESRIFTPHIFYAAIDRTLYPVSEAFNRDGITEMGEIWQRNREYCHYFFNRSVNGDDDEHISQFDENDLNFVNSEFEDPNLERQNADDVLLPDVNHHHFPLVFNHDLRDAFGRILNAFDEINNADDDDELMNGRFLDENLENDDDLFGVEDEEDVISLNGSNSIEASNSPHNGSENEGNANDSSEDDVGENVIDPHDVVLIQELFANEDTRSRRTNSDSNDSITPEMIQQLDESDVETRSRDSDIDNEQFNDNVDSDD</sequence>
<dbReference type="WBParaSite" id="PTRK_0000623900.1">
    <property type="protein sequence ID" value="PTRK_0000623900.1"/>
    <property type="gene ID" value="PTRK_0000623900"/>
</dbReference>
<dbReference type="InterPro" id="IPR034750">
    <property type="entry name" value="CULT"/>
</dbReference>
<dbReference type="AlphaFoldDB" id="A0A0N4ZEQ6"/>
<proteinExistence type="predicted"/>
<protein>
    <submittedName>
        <fullName evidence="4">CULT domain-containing protein</fullName>
    </submittedName>
</protein>
<dbReference type="CDD" id="cd15777">
    <property type="entry name" value="CRBN_C_like"/>
    <property type="match status" value="1"/>
</dbReference>
<dbReference type="PROSITE" id="PS51788">
    <property type="entry name" value="CULT"/>
    <property type="match status" value="1"/>
</dbReference>
<name>A0A0N4ZEQ6_PARTI</name>
<accession>A0A0N4ZEQ6</accession>
<feature type="domain" description="CULT" evidence="2">
    <location>
        <begin position="343"/>
        <end position="450"/>
    </location>
</feature>
<evidence type="ECO:0000313" key="3">
    <source>
        <dbReference type="Proteomes" id="UP000038045"/>
    </source>
</evidence>
<evidence type="ECO:0000259" key="2">
    <source>
        <dbReference type="PROSITE" id="PS51788"/>
    </source>
</evidence>